<protein>
    <submittedName>
        <fullName evidence="5">Recombinase family protein</fullName>
    </submittedName>
</protein>
<dbReference type="GO" id="GO:0000150">
    <property type="term" value="F:DNA strand exchange activity"/>
    <property type="evidence" value="ECO:0007669"/>
    <property type="project" value="InterPro"/>
</dbReference>
<feature type="compositionally biased region" description="Basic and acidic residues" evidence="3">
    <location>
        <begin position="273"/>
        <end position="284"/>
    </location>
</feature>
<dbReference type="CDD" id="cd00338">
    <property type="entry name" value="Ser_Recombinase"/>
    <property type="match status" value="1"/>
</dbReference>
<dbReference type="InterPro" id="IPR036162">
    <property type="entry name" value="Resolvase-like_N_sf"/>
</dbReference>
<dbReference type="SMART" id="SM00857">
    <property type="entry name" value="Resolvase"/>
    <property type="match status" value="1"/>
</dbReference>
<evidence type="ECO:0000313" key="5">
    <source>
        <dbReference type="EMBL" id="MBC2834072.1"/>
    </source>
</evidence>
<keyword evidence="6" id="KW-1185">Reference proteome</keyword>
<name>A0A842I078_9RHOB</name>
<feature type="compositionally biased region" description="Basic and acidic residues" evidence="3">
    <location>
        <begin position="157"/>
        <end position="167"/>
    </location>
</feature>
<dbReference type="PANTHER" id="PTHR30461">
    <property type="entry name" value="DNA-INVERTASE FROM LAMBDOID PROPHAGE"/>
    <property type="match status" value="1"/>
</dbReference>
<feature type="compositionally biased region" description="Basic and acidic residues" evidence="3">
    <location>
        <begin position="130"/>
        <end position="141"/>
    </location>
</feature>
<dbReference type="Pfam" id="PF00239">
    <property type="entry name" value="Resolvase"/>
    <property type="match status" value="1"/>
</dbReference>
<comment type="caution">
    <text evidence="5">The sequence shown here is derived from an EMBL/GenBank/DDBJ whole genome shotgun (WGS) entry which is preliminary data.</text>
</comment>
<keyword evidence="1" id="KW-0238">DNA-binding</keyword>
<dbReference type="InterPro" id="IPR050639">
    <property type="entry name" value="SSR_resolvase"/>
</dbReference>
<evidence type="ECO:0000256" key="2">
    <source>
        <dbReference type="ARBA" id="ARBA00023172"/>
    </source>
</evidence>
<gene>
    <name evidence="5" type="ORF">H7F16_01040</name>
</gene>
<feature type="region of interest" description="Disordered" evidence="3">
    <location>
        <begin position="233"/>
        <end position="303"/>
    </location>
</feature>
<reference evidence="5 6" key="1">
    <citation type="journal article" date="2017" name="Int. J. Syst. Evol. Microbiol.">
        <title>Gemmobacter straminiformis sp. nov., isolated from an artificial fountain.</title>
        <authorList>
            <person name="Kang J.Y."/>
            <person name="Kim M.J."/>
            <person name="Chun J."/>
            <person name="Son K.P."/>
            <person name="Jahng K.Y."/>
        </authorList>
    </citation>
    <scope>NUCLEOTIDE SEQUENCE [LARGE SCALE GENOMIC DNA]</scope>
    <source>
        <strain evidence="5 6">CAM-8</strain>
    </source>
</reference>
<feature type="compositionally biased region" description="Basic and acidic residues" evidence="3">
    <location>
        <begin position="233"/>
        <end position="243"/>
    </location>
</feature>
<evidence type="ECO:0000313" key="6">
    <source>
        <dbReference type="Proteomes" id="UP000555411"/>
    </source>
</evidence>
<organism evidence="5 6">
    <name type="scientific">Paragemmobacter straminiformis</name>
    <dbReference type="NCBI Taxonomy" id="2045119"/>
    <lineage>
        <taxon>Bacteria</taxon>
        <taxon>Pseudomonadati</taxon>
        <taxon>Pseudomonadota</taxon>
        <taxon>Alphaproteobacteria</taxon>
        <taxon>Rhodobacterales</taxon>
        <taxon>Paracoccaceae</taxon>
        <taxon>Paragemmobacter</taxon>
    </lineage>
</organism>
<dbReference type="InterPro" id="IPR006119">
    <property type="entry name" value="Resolv_N"/>
</dbReference>
<feature type="region of interest" description="Disordered" evidence="3">
    <location>
        <begin position="130"/>
        <end position="167"/>
    </location>
</feature>
<dbReference type="Proteomes" id="UP000555411">
    <property type="component" value="Unassembled WGS sequence"/>
</dbReference>
<keyword evidence="2" id="KW-0233">DNA recombination</keyword>
<dbReference type="SUPFAM" id="SSF53041">
    <property type="entry name" value="Resolvase-like"/>
    <property type="match status" value="1"/>
</dbReference>
<evidence type="ECO:0000256" key="1">
    <source>
        <dbReference type="ARBA" id="ARBA00023125"/>
    </source>
</evidence>
<accession>A0A842I078</accession>
<sequence length="303" mass="34115">MTKYMNLREKAVGYTRVSTNLQVERDDSLERQTARIRQAARDNGWELLGIYDDVASAVGKDSLVHRPGLGDALALAAREDAFIIVTEPTRLFRNRHFGLKTLRASGAKIYSLKDQCFLSRKKLGEAFRAGEDQAEVTRDATSKAMAKSARLSRPSKKAGEHSRVSRKIRSEEIAEQIADILELDPHFEMLKHREFAEILNARGLRSGWGRMWNAASVRDRRARAMEILHERRAADDGDDDFAKSRKSSSRSFKQHPAPKSGEIIHASMPSADAVDRNPRGRVPPDEVDSTDQAFRDNPLFGLF</sequence>
<dbReference type="Gene3D" id="3.40.50.1390">
    <property type="entry name" value="Resolvase, N-terminal catalytic domain"/>
    <property type="match status" value="1"/>
</dbReference>
<dbReference type="AlphaFoldDB" id="A0A842I078"/>
<dbReference type="EMBL" id="JACLQD010000001">
    <property type="protein sequence ID" value="MBC2834072.1"/>
    <property type="molecule type" value="Genomic_DNA"/>
</dbReference>
<feature type="domain" description="Resolvase/invertase-type recombinase catalytic" evidence="4">
    <location>
        <begin position="11"/>
        <end position="154"/>
    </location>
</feature>
<evidence type="ECO:0000256" key="3">
    <source>
        <dbReference type="SAM" id="MobiDB-lite"/>
    </source>
</evidence>
<dbReference type="GO" id="GO:0003677">
    <property type="term" value="F:DNA binding"/>
    <property type="evidence" value="ECO:0007669"/>
    <property type="project" value="UniProtKB-KW"/>
</dbReference>
<proteinExistence type="predicted"/>
<dbReference type="PANTHER" id="PTHR30461:SF2">
    <property type="entry name" value="SERINE RECOMBINASE PINE-RELATED"/>
    <property type="match status" value="1"/>
</dbReference>
<dbReference type="RefSeq" id="WP_185795702.1">
    <property type="nucleotide sequence ID" value="NZ_JACLQD010000001.1"/>
</dbReference>
<evidence type="ECO:0000259" key="4">
    <source>
        <dbReference type="SMART" id="SM00857"/>
    </source>
</evidence>